<evidence type="ECO:0000256" key="1">
    <source>
        <dbReference type="ARBA" id="ARBA00022553"/>
    </source>
</evidence>
<dbReference type="InterPro" id="IPR001789">
    <property type="entry name" value="Sig_transdc_resp-reg_receiver"/>
</dbReference>
<sequence>MTRVLLVDDEPDLLEAWSFALEYSGYEVERARDGREAIAAMQRSVPDLLITDLMMPGMDGEALCRNVRERPEWAAVPIVLHTSAHVARPAGIVLWNALLRKPASMAQFLKTVAELTQGSAQGEDHS</sequence>
<dbReference type="Gene3D" id="3.40.50.2300">
    <property type="match status" value="1"/>
</dbReference>
<evidence type="ECO:0000313" key="5">
    <source>
        <dbReference type="Proteomes" id="UP000054624"/>
    </source>
</evidence>
<accession>A0A158BYF8</accession>
<dbReference type="GO" id="GO:0000160">
    <property type="term" value="P:phosphorelay signal transduction system"/>
    <property type="evidence" value="ECO:0007669"/>
    <property type="project" value="InterPro"/>
</dbReference>
<dbReference type="STRING" id="1777137.AWB76_04814"/>
<feature type="domain" description="Response regulatory" evidence="3">
    <location>
        <begin position="3"/>
        <end position="116"/>
    </location>
</feature>
<dbReference type="OrthoDB" id="9800897at2"/>
<dbReference type="Pfam" id="PF00072">
    <property type="entry name" value="Response_reg"/>
    <property type="match status" value="1"/>
</dbReference>
<dbReference type="InterPro" id="IPR011006">
    <property type="entry name" value="CheY-like_superfamily"/>
</dbReference>
<dbReference type="PROSITE" id="PS50110">
    <property type="entry name" value="RESPONSE_REGULATORY"/>
    <property type="match status" value="1"/>
</dbReference>
<evidence type="ECO:0000256" key="2">
    <source>
        <dbReference type="PROSITE-ProRule" id="PRU00169"/>
    </source>
</evidence>
<dbReference type="Proteomes" id="UP000054624">
    <property type="component" value="Unassembled WGS sequence"/>
</dbReference>
<dbReference type="RefSeq" id="WP_061162553.1">
    <property type="nucleotide sequence ID" value="NZ_FCOI02000017.1"/>
</dbReference>
<dbReference type="InterPro" id="IPR050595">
    <property type="entry name" value="Bact_response_regulator"/>
</dbReference>
<reference evidence="5" key="1">
    <citation type="submission" date="2016-01" db="EMBL/GenBank/DDBJ databases">
        <authorList>
            <person name="Peeters Charlotte."/>
        </authorList>
    </citation>
    <scope>NUCLEOTIDE SEQUENCE [LARGE SCALE GENOMIC DNA]</scope>
</reference>
<dbReference type="SUPFAM" id="SSF52172">
    <property type="entry name" value="CheY-like"/>
    <property type="match status" value="1"/>
</dbReference>
<proteinExistence type="predicted"/>
<dbReference type="SMART" id="SM00448">
    <property type="entry name" value="REC"/>
    <property type="match status" value="1"/>
</dbReference>
<dbReference type="CDD" id="cd17574">
    <property type="entry name" value="REC_OmpR"/>
    <property type="match status" value="1"/>
</dbReference>
<dbReference type="AlphaFoldDB" id="A0A158BYF8"/>
<organism evidence="4 5">
    <name type="scientific">Caballeronia temeraria</name>
    <dbReference type="NCBI Taxonomy" id="1777137"/>
    <lineage>
        <taxon>Bacteria</taxon>
        <taxon>Pseudomonadati</taxon>
        <taxon>Pseudomonadota</taxon>
        <taxon>Betaproteobacteria</taxon>
        <taxon>Burkholderiales</taxon>
        <taxon>Burkholderiaceae</taxon>
        <taxon>Caballeronia</taxon>
    </lineage>
</organism>
<dbReference type="PANTHER" id="PTHR44591:SF23">
    <property type="entry name" value="CHEY SUBFAMILY"/>
    <property type="match status" value="1"/>
</dbReference>
<dbReference type="PANTHER" id="PTHR44591">
    <property type="entry name" value="STRESS RESPONSE REGULATOR PROTEIN 1"/>
    <property type="match status" value="1"/>
</dbReference>
<name>A0A158BYF8_9BURK</name>
<evidence type="ECO:0000259" key="3">
    <source>
        <dbReference type="PROSITE" id="PS50110"/>
    </source>
</evidence>
<gene>
    <name evidence="4" type="ORF">AWB76_04814</name>
</gene>
<keyword evidence="1 2" id="KW-0597">Phosphoprotein</keyword>
<evidence type="ECO:0000313" key="4">
    <source>
        <dbReference type="EMBL" id="SAK74686.1"/>
    </source>
</evidence>
<keyword evidence="5" id="KW-1185">Reference proteome</keyword>
<feature type="modified residue" description="4-aspartylphosphate" evidence="2">
    <location>
        <position position="52"/>
    </location>
</feature>
<protein>
    <submittedName>
        <fullName evidence="4">Chemotaxis response regulator</fullName>
    </submittedName>
</protein>
<dbReference type="EMBL" id="FCOI02000017">
    <property type="protein sequence ID" value="SAK74686.1"/>
    <property type="molecule type" value="Genomic_DNA"/>
</dbReference>